<reference evidence="5 6" key="1">
    <citation type="submission" date="2018-10" db="EMBL/GenBank/DDBJ databases">
        <title>An updated phylogeny of the Alphaproteobacteria reveals that the parasitic Rickettsiales and Holosporales have independent origins.</title>
        <authorList>
            <person name="Munoz-Gomez S.A."/>
            <person name="Hess S."/>
            <person name="Burger G."/>
            <person name="Lang B.F."/>
            <person name="Susko E."/>
            <person name="Slamovits C.H."/>
            <person name="Roger A.J."/>
        </authorList>
    </citation>
    <scope>NUCLEOTIDE SEQUENCE [LARGE SCALE GENOMIC DNA]</scope>
    <source>
        <strain evidence="5">HOLO01</strain>
    </source>
</reference>
<accession>A0A4Q7DPT9</accession>
<sequence>MRTSSPFSIPSSPQTLSAQNIYKNFGKRPILQGIDLYVQSGEAVGLLGPNGAGKTTCFSIISGLIQPDRGEIHLNDVNIMGMPLYQRARLGIGYLPQESSIFRGLNVEQNILAVLELSEKNPEKREQRLNSLLDEFAISHLRQSPALALSGGERRRVEIARALARSPKFLLLDEPLAGIDPIAVGEIRELIAHLKTLGIGILITDHNVRDTLDIINRAYIIAHGRVLMEGVPQQIVENAEVRRLYLGDNFNL</sequence>
<evidence type="ECO:0000256" key="3">
    <source>
        <dbReference type="ARBA" id="ARBA00022840"/>
    </source>
</evidence>
<dbReference type="InterPro" id="IPR027417">
    <property type="entry name" value="P-loop_NTPase"/>
</dbReference>
<keyword evidence="3 5" id="KW-0067">ATP-binding</keyword>
<dbReference type="PANTHER" id="PTHR45772">
    <property type="entry name" value="CONSERVED COMPONENT OF ABC TRANSPORTER FOR NATURAL AMINO ACIDS-RELATED"/>
    <property type="match status" value="1"/>
</dbReference>
<feature type="domain" description="ABC transporter" evidence="4">
    <location>
        <begin position="16"/>
        <end position="248"/>
    </location>
</feature>
<dbReference type="Pfam" id="PF00005">
    <property type="entry name" value="ABC_tran"/>
    <property type="match status" value="1"/>
</dbReference>
<keyword evidence="6" id="KW-1185">Reference proteome</keyword>
<evidence type="ECO:0000256" key="1">
    <source>
        <dbReference type="ARBA" id="ARBA00022448"/>
    </source>
</evidence>
<organism evidence="5 6">
    <name type="scientific">Candidatus Finniella inopinata</name>
    <dbReference type="NCBI Taxonomy" id="1696036"/>
    <lineage>
        <taxon>Bacteria</taxon>
        <taxon>Pseudomonadati</taxon>
        <taxon>Pseudomonadota</taxon>
        <taxon>Alphaproteobacteria</taxon>
        <taxon>Holosporales</taxon>
        <taxon>Candidatus Paracaedibacteraceae</taxon>
        <taxon>Candidatus Finniella</taxon>
    </lineage>
</organism>
<dbReference type="InterPro" id="IPR030921">
    <property type="entry name" value="LPS_export_LptB"/>
</dbReference>
<gene>
    <name evidence="5" type="primary">lptB</name>
    <name evidence="5" type="ORF">EQU50_00210</name>
</gene>
<dbReference type="NCBIfam" id="TIGR04406">
    <property type="entry name" value="LPS_export_lptB"/>
    <property type="match status" value="1"/>
</dbReference>
<evidence type="ECO:0000259" key="4">
    <source>
        <dbReference type="PROSITE" id="PS50893"/>
    </source>
</evidence>
<keyword evidence="2" id="KW-0547">Nucleotide-binding</keyword>
<keyword evidence="1" id="KW-0813">Transport</keyword>
<dbReference type="Proteomes" id="UP000293550">
    <property type="component" value="Unassembled WGS sequence"/>
</dbReference>
<dbReference type="SUPFAM" id="SSF52540">
    <property type="entry name" value="P-loop containing nucleoside triphosphate hydrolases"/>
    <property type="match status" value="1"/>
</dbReference>
<evidence type="ECO:0000256" key="2">
    <source>
        <dbReference type="ARBA" id="ARBA00022741"/>
    </source>
</evidence>
<evidence type="ECO:0000313" key="6">
    <source>
        <dbReference type="Proteomes" id="UP000293550"/>
    </source>
</evidence>
<dbReference type="FunFam" id="3.40.50.300:FF:000151">
    <property type="entry name" value="Lipopolysaccharide ABC transporter ATP-binding protein"/>
    <property type="match status" value="1"/>
</dbReference>
<dbReference type="AlphaFoldDB" id="A0A4Q7DPT9"/>
<dbReference type="RefSeq" id="WP_130153159.1">
    <property type="nucleotide sequence ID" value="NZ_SCFB01000001.1"/>
</dbReference>
<dbReference type="OrthoDB" id="9806149at2"/>
<dbReference type="GO" id="GO:0005524">
    <property type="term" value="F:ATP binding"/>
    <property type="evidence" value="ECO:0007669"/>
    <property type="project" value="UniProtKB-KW"/>
</dbReference>
<dbReference type="PANTHER" id="PTHR45772:SF10">
    <property type="entry name" value="LIPOPOLYSACCHARIDE EXPORT SYSTEM ATP-BINDING PROTEIN LPTB"/>
    <property type="match status" value="1"/>
</dbReference>
<name>A0A4Q7DPT9_9PROT</name>
<dbReference type="PROSITE" id="PS50893">
    <property type="entry name" value="ABC_TRANSPORTER_2"/>
    <property type="match status" value="1"/>
</dbReference>
<dbReference type="GO" id="GO:0055085">
    <property type="term" value="P:transmembrane transport"/>
    <property type="evidence" value="ECO:0007669"/>
    <property type="project" value="InterPro"/>
</dbReference>
<dbReference type="SMART" id="SM00382">
    <property type="entry name" value="AAA"/>
    <property type="match status" value="1"/>
</dbReference>
<proteinExistence type="predicted"/>
<comment type="caution">
    <text evidence="5">The sequence shown here is derived from an EMBL/GenBank/DDBJ whole genome shotgun (WGS) entry which is preliminary data.</text>
</comment>
<dbReference type="InterPro" id="IPR051120">
    <property type="entry name" value="ABC_AA/LPS_Transport"/>
</dbReference>
<dbReference type="GO" id="GO:0043190">
    <property type="term" value="C:ATP-binding cassette (ABC) transporter complex"/>
    <property type="evidence" value="ECO:0007669"/>
    <property type="project" value="InterPro"/>
</dbReference>
<dbReference type="CDD" id="cd03218">
    <property type="entry name" value="ABC_YhbG"/>
    <property type="match status" value="1"/>
</dbReference>
<dbReference type="InterPro" id="IPR017871">
    <property type="entry name" value="ABC_transporter-like_CS"/>
</dbReference>
<protein>
    <submittedName>
        <fullName evidence="5">LPS export ABC transporter ATP-binding protein</fullName>
    </submittedName>
</protein>
<dbReference type="InterPro" id="IPR003593">
    <property type="entry name" value="AAA+_ATPase"/>
</dbReference>
<dbReference type="EMBL" id="SCFB01000001">
    <property type="protein sequence ID" value="RZI47046.1"/>
    <property type="molecule type" value="Genomic_DNA"/>
</dbReference>
<evidence type="ECO:0000313" key="5">
    <source>
        <dbReference type="EMBL" id="RZI47046.1"/>
    </source>
</evidence>
<dbReference type="GO" id="GO:0016887">
    <property type="term" value="F:ATP hydrolysis activity"/>
    <property type="evidence" value="ECO:0007669"/>
    <property type="project" value="InterPro"/>
</dbReference>
<dbReference type="InterPro" id="IPR003439">
    <property type="entry name" value="ABC_transporter-like_ATP-bd"/>
</dbReference>
<dbReference type="PROSITE" id="PS00211">
    <property type="entry name" value="ABC_TRANSPORTER_1"/>
    <property type="match status" value="1"/>
</dbReference>
<dbReference type="Gene3D" id="3.40.50.300">
    <property type="entry name" value="P-loop containing nucleotide triphosphate hydrolases"/>
    <property type="match status" value="1"/>
</dbReference>